<gene>
    <name evidence="9" type="ORF">D6D10_06137</name>
</gene>
<evidence type="ECO:0000256" key="1">
    <source>
        <dbReference type="ARBA" id="ARBA00022723"/>
    </source>
</evidence>
<comment type="caution">
    <text evidence="9">The sequence shown here is derived from an EMBL/GenBank/DDBJ whole genome shotgun (WGS) entry which is preliminary data.</text>
</comment>
<accession>A0A4S9ETL4</accession>
<name>A0A4S9ETL4_AURPU</name>
<dbReference type="GO" id="GO:0003677">
    <property type="term" value="F:DNA binding"/>
    <property type="evidence" value="ECO:0007669"/>
    <property type="project" value="UniProtKB-KW"/>
</dbReference>
<evidence type="ECO:0000256" key="4">
    <source>
        <dbReference type="ARBA" id="ARBA00023125"/>
    </source>
</evidence>
<evidence type="ECO:0000313" key="9">
    <source>
        <dbReference type="EMBL" id="THX37113.1"/>
    </source>
</evidence>
<keyword evidence="3" id="KW-0805">Transcription regulation</keyword>
<dbReference type="PANTHER" id="PTHR31313:SF81">
    <property type="entry name" value="TY1 ENHANCER ACTIVATOR"/>
    <property type="match status" value="1"/>
</dbReference>
<reference evidence="9 10" key="1">
    <citation type="submission" date="2018-10" db="EMBL/GenBank/DDBJ databases">
        <title>Fifty Aureobasidium pullulans genomes reveal a recombining polyextremotolerant generalist.</title>
        <authorList>
            <person name="Gostincar C."/>
            <person name="Turk M."/>
            <person name="Zajc J."/>
            <person name="Gunde-Cimerman N."/>
        </authorList>
    </citation>
    <scope>NUCLEOTIDE SEQUENCE [LARGE SCALE GENOMIC DNA]</scope>
    <source>
        <strain evidence="9 10">EXF-9785</strain>
    </source>
</reference>
<dbReference type="Pfam" id="PF04082">
    <property type="entry name" value="Fungal_trans"/>
    <property type="match status" value="1"/>
</dbReference>
<dbReference type="GO" id="GO:0008270">
    <property type="term" value="F:zinc ion binding"/>
    <property type="evidence" value="ECO:0007669"/>
    <property type="project" value="InterPro"/>
</dbReference>
<dbReference type="AlphaFoldDB" id="A0A4S9ETL4"/>
<keyword evidence="5" id="KW-0804">Transcription</keyword>
<keyword evidence="4" id="KW-0238">DNA-binding</keyword>
<feature type="coiled-coil region" evidence="7">
    <location>
        <begin position="29"/>
        <end position="56"/>
    </location>
</feature>
<dbReference type="CDD" id="cd12148">
    <property type="entry name" value="fungal_TF_MHR"/>
    <property type="match status" value="1"/>
</dbReference>
<evidence type="ECO:0000256" key="3">
    <source>
        <dbReference type="ARBA" id="ARBA00023015"/>
    </source>
</evidence>
<keyword evidence="7" id="KW-0175">Coiled coil</keyword>
<dbReference type="SMART" id="SM00906">
    <property type="entry name" value="Fungal_trans"/>
    <property type="match status" value="1"/>
</dbReference>
<feature type="non-terminal residue" evidence="9">
    <location>
        <position position="1"/>
    </location>
</feature>
<evidence type="ECO:0000256" key="7">
    <source>
        <dbReference type="SAM" id="Coils"/>
    </source>
</evidence>
<dbReference type="InterPro" id="IPR007219">
    <property type="entry name" value="XnlR_reg_dom"/>
</dbReference>
<evidence type="ECO:0000313" key="10">
    <source>
        <dbReference type="Proteomes" id="UP000308953"/>
    </source>
</evidence>
<dbReference type="GO" id="GO:0006351">
    <property type="term" value="P:DNA-templated transcription"/>
    <property type="evidence" value="ECO:0007669"/>
    <property type="project" value="InterPro"/>
</dbReference>
<feature type="domain" description="Xylanolytic transcriptional activator regulatory" evidence="8">
    <location>
        <begin position="244"/>
        <end position="323"/>
    </location>
</feature>
<proteinExistence type="predicted"/>
<keyword evidence="2" id="KW-0862">Zinc</keyword>
<keyword evidence="1" id="KW-0479">Metal-binding</keyword>
<dbReference type="InterPro" id="IPR051615">
    <property type="entry name" value="Transcr_Regulatory_Elem"/>
</dbReference>
<evidence type="ECO:0000256" key="2">
    <source>
        <dbReference type="ARBA" id="ARBA00022833"/>
    </source>
</evidence>
<evidence type="ECO:0000256" key="6">
    <source>
        <dbReference type="ARBA" id="ARBA00023242"/>
    </source>
</evidence>
<keyword evidence="6" id="KW-0539">Nucleus</keyword>
<organism evidence="9 10">
    <name type="scientific">Aureobasidium pullulans</name>
    <name type="common">Black yeast</name>
    <name type="synonym">Pullularia pullulans</name>
    <dbReference type="NCBI Taxonomy" id="5580"/>
    <lineage>
        <taxon>Eukaryota</taxon>
        <taxon>Fungi</taxon>
        <taxon>Dikarya</taxon>
        <taxon>Ascomycota</taxon>
        <taxon>Pezizomycotina</taxon>
        <taxon>Dothideomycetes</taxon>
        <taxon>Dothideomycetidae</taxon>
        <taxon>Dothideales</taxon>
        <taxon>Saccotheciaceae</taxon>
        <taxon>Aureobasidium</taxon>
    </lineage>
</organism>
<evidence type="ECO:0000259" key="8">
    <source>
        <dbReference type="SMART" id="SM00906"/>
    </source>
</evidence>
<dbReference type="PANTHER" id="PTHR31313">
    <property type="entry name" value="TY1 ENHANCER ACTIVATOR"/>
    <property type="match status" value="1"/>
</dbReference>
<evidence type="ECO:0000256" key="5">
    <source>
        <dbReference type="ARBA" id="ARBA00023163"/>
    </source>
</evidence>
<dbReference type="Proteomes" id="UP000308953">
    <property type="component" value="Unassembled WGS sequence"/>
</dbReference>
<dbReference type="EMBL" id="QZAV01000142">
    <property type="protein sequence ID" value="THX37113.1"/>
    <property type="molecule type" value="Genomic_DNA"/>
</dbReference>
<protein>
    <recommendedName>
        <fullName evidence="8">Xylanolytic transcriptional activator regulatory domain-containing protein</fullName>
    </recommendedName>
</protein>
<sequence>PCLNYASNHVHCEYRQHDRKRAPASSDHAQSLERRVRSLEARIAELEGLNDHAAIDAPRPVVQNLTCQTYLTSNSGRECLTLDLRGSLGYHGTTSILRDTGNPNDFLQATGTTAPDYEHVASHFGIDLEGSAIMTGLQHFFKWQYPNFMFIYREAFLEDHFGKSAARRYWSPALLLSVCALGLLMSDQENHKAESSKCFNAAESIALVTGLADPSVVAVQTFLCLAFYSICNGICQKIGHSQVILTSQGVAFRMAQDLGFQKDPERWLCDDLSILTDVDIEVRRRIYWGCYSSDKLISLILGRLMHLAYDAAEVAMLEMIPIIEDMMNTIHLPRPGSDIKSLDYQLDKLNLDLDRWKQNLPHDMRGRGCASIETVPVPGYTTLHTRIVLNLDRALEDDQSHSREAS</sequence>